<evidence type="ECO:0000313" key="8">
    <source>
        <dbReference type="Proteomes" id="UP000242146"/>
    </source>
</evidence>
<comment type="caution">
    <text evidence="7">The sequence shown here is derived from an EMBL/GenBank/DDBJ whole genome shotgun (WGS) entry which is preliminary data.</text>
</comment>
<feature type="domain" description="Nucleoporin Nup133/Nup155-like N-terminal" evidence="6">
    <location>
        <begin position="83"/>
        <end position="453"/>
    </location>
</feature>
<keyword evidence="8" id="KW-1185">Reference proteome</keyword>
<gene>
    <name evidence="7" type="ORF">DM01DRAFT_1405052</name>
</gene>
<dbReference type="Pfam" id="PF03177">
    <property type="entry name" value="Nucleoporin_C"/>
    <property type="match status" value="1"/>
</dbReference>
<comment type="subcellular location">
    <subcellularLocation>
        <location evidence="1">Nucleus</location>
    </subcellularLocation>
</comment>
<dbReference type="PANTHER" id="PTHR10350:SF6">
    <property type="entry name" value="NUCLEAR PORE COMPLEX PROTEIN NUP155"/>
    <property type="match status" value="1"/>
</dbReference>
<dbReference type="AlphaFoldDB" id="A0A1X2GR14"/>
<protein>
    <submittedName>
        <fullName evidence="7">Nucleoporin-domain-containing protein</fullName>
    </submittedName>
</protein>
<dbReference type="GO" id="GO:0000972">
    <property type="term" value="P:transcription-dependent tethering of RNA polymerase II gene DNA at nuclear periphery"/>
    <property type="evidence" value="ECO:0007669"/>
    <property type="project" value="TreeGrafter"/>
</dbReference>
<dbReference type="GO" id="GO:0036228">
    <property type="term" value="P:protein localization to nuclear inner membrane"/>
    <property type="evidence" value="ECO:0007669"/>
    <property type="project" value="TreeGrafter"/>
</dbReference>
<evidence type="ECO:0000256" key="1">
    <source>
        <dbReference type="ARBA" id="ARBA00004123"/>
    </source>
</evidence>
<dbReference type="GO" id="GO:0006405">
    <property type="term" value="P:RNA export from nucleus"/>
    <property type="evidence" value="ECO:0007669"/>
    <property type="project" value="TreeGrafter"/>
</dbReference>
<dbReference type="Proteomes" id="UP000242146">
    <property type="component" value="Unassembled WGS sequence"/>
</dbReference>
<name>A0A1X2GR14_9FUNG</name>
<dbReference type="PANTHER" id="PTHR10350">
    <property type="entry name" value="NUCLEAR PORE COMPLEX PROTEIN NUP155"/>
    <property type="match status" value="1"/>
</dbReference>
<dbReference type="OrthoDB" id="338970at2759"/>
<comment type="similarity">
    <text evidence="2">Belongs to the non-repetitive/WGA-negative nucleoporin family.</text>
</comment>
<dbReference type="InterPro" id="IPR007187">
    <property type="entry name" value="Nucleoporin_Nup133/Nup155_C"/>
</dbReference>
<dbReference type="GO" id="GO:0006606">
    <property type="term" value="P:protein import into nucleus"/>
    <property type="evidence" value="ECO:0007669"/>
    <property type="project" value="TreeGrafter"/>
</dbReference>
<dbReference type="InterPro" id="IPR014908">
    <property type="entry name" value="Nucleoporin_Nup133/Nup155_N"/>
</dbReference>
<organism evidence="7 8">
    <name type="scientific">Hesseltinella vesiculosa</name>
    <dbReference type="NCBI Taxonomy" id="101127"/>
    <lineage>
        <taxon>Eukaryota</taxon>
        <taxon>Fungi</taxon>
        <taxon>Fungi incertae sedis</taxon>
        <taxon>Mucoromycota</taxon>
        <taxon>Mucoromycotina</taxon>
        <taxon>Mucoromycetes</taxon>
        <taxon>Mucorales</taxon>
        <taxon>Cunninghamellaceae</taxon>
        <taxon>Hesseltinella</taxon>
    </lineage>
</organism>
<evidence type="ECO:0000259" key="5">
    <source>
        <dbReference type="Pfam" id="PF03177"/>
    </source>
</evidence>
<evidence type="ECO:0000256" key="4">
    <source>
        <dbReference type="ARBA" id="ARBA00023242"/>
    </source>
</evidence>
<keyword evidence="3" id="KW-0813">Transport</keyword>
<dbReference type="GO" id="GO:0044611">
    <property type="term" value="C:nuclear pore inner ring"/>
    <property type="evidence" value="ECO:0007669"/>
    <property type="project" value="TreeGrafter"/>
</dbReference>
<dbReference type="Pfam" id="PF08801">
    <property type="entry name" value="Nucleoporin_N"/>
    <property type="match status" value="1"/>
</dbReference>
<evidence type="ECO:0000259" key="6">
    <source>
        <dbReference type="Pfam" id="PF08801"/>
    </source>
</evidence>
<evidence type="ECO:0000256" key="2">
    <source>
        <dbReference type="ARBA" id="ARBA00007373"/>
    </source>
</evidence>
<dbReference type="GO" id="GO:0017056">
    <property type="term" value="F:structural constituent of nuclear pore"/>
    <property type="evidence" value="ECO:0007669"/>
    <property type="project" value="InterPro"/>
</dbReference>
<dbReference type="STRING" id="101127.A0A1X2GR14"/>
<reference evidence="7 8" key="1">
    <citation type="submission" date="2016-07" db="EMBL/GenBank/DDBJ databases">
        <title>Pervasive Adenine N6-methylation of Active Genes in Fungi.</title>
        <authorList>
            <consortium name="DOE Joint Genome Institute"/>
            <person name="Mondo S.J."/>
            <person name="Dannebaum R.O."/>
            <person name="Kuo R.C."/>
            <person name="Labutti K."/>
            <person name="Haridas S."/>
            <person name="Kuo A."/>
            <person name="Salamov A."/>
            <person name="Ahrendt S.R."/>
            <person name="Lipzen A."/>
            <person name="Sullivan W."/>
            <person name="Andreopoulos W.B."/>
            <person name="Clum A."/>
            <person name="Lindquist E."/>
            <person name="Daum C."/>
            <person name="Ramamoorthy G.K."/>
            <person name="Gryganskyi A."/>
            <person name="Culley D."/>
            <person name="Magnuson J.K."/>
            <person name="James T.Y."/>
            <person name="O'Malley M.A."/>
            <person name="Stajich J.E."/>
            <person name="Spatafora J.W."/>
            <person name="Visel A."/>
            <person name="Grigoriev I.V."/>
        </authorList>
    </citation>
    <scope>NUCLEOTIDE SEQUENCE [LARGE SCALE GENOMIC DNA]</scope>
    <source>
        <strain evidence="7 8">NRRL 3301</strain>
    </source>
</reference>
<dbReference type="EMBL" id="MCGT01000005">
    <property type="protein sequence ID" value="ORX59515.1"/>
    <property type="molecule type" value="Genomic_DNA"/>
</dbReference>
<keyword evidence="4" id="KW-0539">Nucleus</keyword>
<sequence>MMIANQSLHSSIQSAKTGIQTLNQISHVDDQFPDLGDALSQHSPMQYAPTLDSITQTIIAASTFTMPVAALEMVQKRGPNEPAGLLTDIHRAYFVVKNKLYLWNYNERQEHNVYEEEYDIVAVGLCKPRPDLFAKEITHVLIIATTRTVNIIALQYKCDANLTDSLVFYKTNIFTNVDIRMRSILGTPTGRVFMLGDDGNIWELFYQSEDGWFTKGCYKKLLTNSMGFFQFGAERYIGMELSQDGHVLYQLTDSSMIDVIDLGERGEDYRFICTNKNIRQDASMLQTTSMHFTPSNFKIQSIYATGPSESARYQLVAVTTLGCRLYLTNNVKENRPTGLALCFVRTPPVLDSQPSTPSTPSALIQKSLYSNGSFITVTEANQAHTLYTMSPDMATLAQLGGRFYLCDLVNQQAIPEPVLAMTEMSSTPFKLNELALAVTEPKRQFLLLTATGLTLLIKQRPIDMLYNLIVRAGPRFSSQTPEYQAFLQQYGPIQVSALCYGLIACTEPALPPTRDLFAQPNGLLALSTIASKVAFDLLTQLGHQSGLIPCGNGQTYSSRHDGLALYIHRLIRPIWSQPLFKSALVNKQKKYETAISRSQLNSIQQSLRKLHAHLQLNQLDPHSPEQLSTQHLDDLIKAMVNVITLAITVIDKDLGAQLKTFPIGSEDKIMALTYSSVLMTFEGSACAQDLAGDDIRYLFHA</sequence>
<evidence type="ECO:0000256" key="3">
    <source>
        <dbReference type="ARBA" id="ARBA00022448"/>
    </source>
</evidence>
<dbReference type="InterPro" id="IPR004870">
    <property type="entry name" value="Nucleoporin_Nup155"/>
</dbReference>
<dbReference type="Gene3D" id="1.20.58.1780">
    <property type="match status" value="1"/>
</dbReference>
<evidence type="ECO:0000313" key="7">
    <source>
        <dbReference type="EMBL" id="ORX59515.1"/>
    </source>
</evidence>
<accession>A0A1X2GR14</accession>
<proteinExistence type="inferred from homology"/>
<feature type="domain" description="Nucleoporin Nup133/Nup155-like C-terminal" evidence="5">
    <location>
        <begin position="557"/>
        <end position="617"/>
    </location>
</feature>